<dbReference type="Pfam" id="PF00395">
    <property type="entry name" value="SLH"/>
    <property type="match status" value="3"/>
</dbReference>
<feature type="domain" description="SLH" evidence="2">
    <location>
        <begin position="495"/>
        <end position="555"/>
    </location>
</feature>
<proteinExistence type="predicted"/>
<reference evidence="3 4" key="1">
    <citation type="submission" date="2016-10" db="EMBL/GenBank/DDBJ databases">
        <title>Complete Genome Sequence of Peptococcaceae strain DCMF.</title>
        <authorList>
            <person name="Edwards R.J."/>
            <person name="Holland S.I."/>
            <person name="Deshpande N.P."/>
            <person name="Wong Y.K."/>
            <person name="Ertan H."/>
            <person name="Manefield M."/>
            <person name="Russell T.L."/>
            <person name="Lee M.J."/>
        </authorList>
    </citation>
    <scope>NUCLEOTIDE SEQUENCE [LARGE SCALE GENOMIC DNA]</scope>
    <source>
        <strain evidence="3 4">DCMF</strain>
    </source>
</reference>
<dbReference type="InterPro" id="IPR002931">
    <property type="entry name" value="Transglutaminase-like"/>
</dbReference>
<dbReference type="KEGG" id="fwa:DCMF_01805"/>
<keyword evidence="4" id="KW-1185">Reference proteome</keyword>
<dbReference type="SMART" id="SM00460">
    <property type="entry name" value="TGc"/>
    <property type="match status" value="1"/>
</dbReference>
<dbReference type="PANTHER" id="PTHR43308">
    <property type="entry name" value="OUTER MEMBRANE PROTEIN ALPHA-RELATED"/>
    <property type="match status" value="1"/>
</dbReference>
<evidence type="ECO:0000259" key="2">
    <source>
        <dbReference type="PROSITE" id="PS51272"/>
    </source>
</evidence>
<dbReference type="Gene3D" id="3.10.620.30">
    <property type="match status" value="1"/>
</dbReference>
<protein>
    <recommendedName>
        <fullName evidence="2">SLH domain-containing protein</fullName>
    </recommendedName>
</protein>
<name>A0A3G1KMK4_FORW1</name>
<dbReference type="AlphaFoldDB" id="A0A3G1KMK4"/>
<accession>A0A3G1KMK4</accession>
<feature type="domain" description="SLH" evidence="2">
    <location>
        <begin position="431"/>
        <end position="494"/>
    </location>
</feature>
<dbReference type="InterPro" id="IPR038765">
    <property type="entry name" value="Papain-like_cys_pep_sf"/>
</dbReference>
<evidence type="ECO:0000313" key="3">
    <source>
        <dbReference type="EMBL" id="ATW23692.1"/>
    </source>
</evidence>
<dbReference type="PROSITE" id="PS51272">
    <property type="entry name" value="SLH"/>
    <property type="match status" value="3"/>
</dbReference>
<dbReference type="InterPro" id="IPR051465">
    <property type="entry name" value="Cell_Envelope_Struct_Comp"/>
</dbReference>
<feature type="domain" description="SLH" evidence="2">
    <location>
        <begin position="368"/>
        <end position="429"/>
    </location>
</feature>
<organism evidence="3 4">
    <name type="scientific">Formimonas warabiya</name>
    <dbReference type="NCBI Taxonomy" id="1761012"/>
    <lineage>
        <taxon>Bacteria</taxon>
        <taxon>Bacillati</taxon>
        <taxon>Bacillota</taxon>
        <taxon>Clostridia</taxon>
        <taxon>Eubacteriales</taxon>
        <taxon>Peptococcaceae</taxon>
        <taxon>Candidatus Formimonas</taxon>
    </lineage>
</organism>
<dbReference type="EMBL" id="CP017634">
    <property type="protein sequence ID" value="ATW23692.1"/>
    <property type="molecule type" value="Genomic_DNA"/>
</dbReference>
<dbReference type="PANTHER" id="PTHR43308:SF5">
    <property type="entry name" value="S-LAYER PROTEIN _ PEPTIDOGLYCAN ENDO-BETA-N-ACETYLGLUCOSAMINIDASE"/>
    <property type="match status" value="1"/>
</dbReference>
<gene>
    <name evidence="3" type="ORF">DCMF_01805</name>
</gene>
<evidence type="ECO:0000256" key="1">
    <source>
        <dbReference type="ARBA" id="ARBA00022737"/>
    </source>
</evidence>
<dbReference type="Pfam" id="PF01841">
    <property type="entry name" value="Transglut_core"/>
    <property type="match status" value="1"/>
</dbReference>
<dbReference type="Proteomes" id="UP000323521">
    <property type="component" value="Chromosome"/>
</dbReference>
<sequence length="555" mass="62257">MKEFCRHEKGASKSLMVLVGKEKTLKKNSLRISIILLFCLFVSGNGYAQGEQYYTKSDPWVYTITHKIVLSNPSQEEIRDISVTLPLMDTNQPVYQELLGEELSPWPDQIIRSKTGTRQGVFHIPVLRPGEKIVLQQRYGVKNFAIEYKIDPEQVSSDYAGYQGIDPKYLQPETKIESNHPLIVNYTRDAVKNETNPLLMAQKLFADINLFMTYKEGINANKGALNAIRTGEGNCEDYTDLFVAAARAVGIPARWKSGYLYLPKEYNAPPYIREDGSLDITLMRHTWPEIYLPEIGWVVLDPTYTYTVQSGKKQEKVVDWNKFGKIESSSRHIFFSYGSHDDGFIECKRRSGDPQPDVDFSESLVFGNNVFPFRDASTHWAKDSIMFLTTGYPIRILGGYGDGLFGPNDYITRAQLAAMLNRVLSLDYHVGKPQFSDITPGYWGYADIAAVKGAGIVAGFPDGTFKPERYVSRAELAVMLDRSFDLPYPAAGITFKDLKQPGFSWADASIVTLAGNGIAGGYKGGLFKPEKPVTRAEVAVFLSRILNGTFRAKVH</sequence>
<dbReference type="InterPro" id="IPR001119">
    <property type="entry name" value="SLH_dom"/>
</dbReference>
<keyword evidence="1" id="KW-0677">Repeat</keyword>
<evidence type="ECO:0000313" key="4">
    <source>
        <dbReference type="Proteomes" id="UP000323521"/>
    </source>
</evidence>
<dbReference type="SUPFAM" id="SSF54001">
    <property type="entry name" value="Cysteine proteinases"/>
    <property type="match status" value="1"/>
</dbReference>